<keyword evidence="4" id="KW-1185">Reference proteome</keyword>
<evidence type="ECO:0000313" key="4">
    <source>
        <dbReference type="Proteomes" id="UP001257277"/>
    </source>
</evidence>
<dbReference type="PANTHER" id="PTHR46118:SF4">
    <property type="entry name" value="PROTEIN ABHD11"/>
    <property type="match status" value="1"/>
</dbReference>
<dbReference type="PRINTS" id="PR00111">
    <property type="entry name" value="ABHYDROLASE"/>
</dbReference>
<dbReference type="RefSeq" id="WP_349240137.1">
    <property type="nucleotide sequence ID" value="NZ_JAVTTO010000001.1"/>
</dbReference>
<dbReference type="Proteomes" id="UP001257277">
    <property type="component" value="Unassembled WGS sequence"/>
</dbReference>
<comment type="caution">
    <text evidence="3">The sequence shown here is derived from an EMBL/GenBank/DDBJ whole genome shotgun (WGS) entry which is preliminary data.</text>
</comment>
<evidence type="ECO:0000313" key="3">
    <source>
        <dbReference type="EMBL" id="MDT7830881.1"/>
    </source>
</evidence>
<feature type="domain" description="AB hydrolase-1" evidence="2">
    <location>
        <begin position="14"/>
        <end position="242"/>
    </location>
</feature>
<protein>
    <submittedName>
        <fullName evidence="3">Alpha/beta fold hydrolase</fullName>
    </submittedName>
</protein>
<dbReference type="SUPFAM" id="SSF53474">
    <property type="entry name" value="alpha/beta-Hydrolases"/>
    <property type="match status" value="1"/>
</dbReference>
<dbReference type="EMBL" id="JAVTTO010000001">
    <property type="protein sequence ID" value="MDT7830881.1"/>
    <property type="molecule type" value="Genomic_DNA"/>
</dbReference>
<dbReference type="Gene3D" id="3.40.50.1820">
    <property type="entry name" value="alpha/beta hydrolase"/>
    <property type="match status" value="1"/>
</dbReference>
<evidence type="ECO:0000256" key="1">
    <source>
        <dbReference type="ARBA" id="ARBA00022801"/>
    </source>
</evidence>
<reference evidence="3 4" key="1">
    <citation type="submission" date="2023-09" db="EMBL/GenBank/DDBJ databases">
        <title>Novel taxa isolated from Blanes Bay.</title>
        <authorList>
            <person name="Rey-Velasco X."/>
            <person name="Lucena T."/>
        </authorList>
    </citation>
    <scope>NUCLEOTIDE SEQUENCE [LARGE SCALE GENOMIC DNA]</scope>
    <source>
        <strain evidence="3 4">S356</strain>
    </source>
</reference>
<dbReference type="InterPro" id="IPR000073">
    <property type="entry name" value="AB_hydrolase_1"/>
</dbReference>
<dbReference type="PANTHER" id="PTHR46118">
    <property type="entry name" value="PROTEIN ABHD11"/>
    <property type="match status" value="1"/>
</dbReference>
<accession>A0ABU3LC66</accession>
<gene>
    <name evidence="3" type="ORF">RQM59_00730</name>
</gene>
<dbReference type="Pfam" id="PF00561">
    <property type="entry name" value="Abhydrolase_1"/>
    <property type="match status" value="1"/>
</dbReference>
<keyword evidence="1 3" id="KW-0378">Hydrolase</keyword>
<name>A0ABU3LC66_9FLAO</name>
<proteinExistence type="predicted"/>
<dbReference type="GO" id="GO:0016787">
    <property type="term" value="F:hydrolase activity"/>
    <property type="evidence" value="ECO:0007669"/>
    <property type="project" value="UniProtKB-KW"/>
</dbReference>
<organism evidence="3 4">
    <name type="scientific">Asprobacillus argus</name>
    <dbReference type="NCBI Taxonomy" id="3076534"/>
    <lineage>
        <taxon>Bacteria</taxon>
        <taxon>Pseudomonadati</taxon>
        <taxon>Bacteroidota</taxon>
        <taxon>Flavobacteriia</taxon>
        <taxon>Flavobacteriales</taxon>
        <taxon>Flavobacteriaceae</taxon>
        <taxon>Asprobacillus</taxon>
    </lineage>
</organism>
<dbReference type="InterPro" id="IPR029058">
    <property type="entry name" value="AB_hydrolase_fold"/>
</dbReference>
<evidence type="ECO:0000259" key="2">
    <source>
        <dbReference type="Pfam" id="PF00561"/>
    </source>
</evidence>
<sequence length="254" mass="29256">MDILHSRILGKGRPFLILHGYFGMGDNWKSLGNKFAEFYEVHLIDQRNHGRSFHADEFDYEIMVEDLYNYIEQHNLEDCILLGHSMGGKTAMLFAVEYPELIHKLLIADISPRAYEPHHNEILAALNSVDFSVQKTRQLVDEKLSELIPEMGVRQFLLKNVFWREKGQLDFRFNLSSLTENNPEIGQALPSFTSYEGPTLFLAGGNSGYITKEEKPTIKAHFPNSNIVIIPKAGHWLHADNPEFFFELVMKFLN</sequence>